<dbReference type="Gene3D" id="3.50.30.30">
    <property type="match status" value="1"/>
</dbReference>
<dbReference type="SUPFAM" id="SSF53187">
    <property type="entry name" value="Zn-dependent exopeptidases"/>
    <property type="match status" value="1"/>
</dbReference>
<protein>
    <recommendedName>
        <fullName evidence="3">Peptide hydrolase</fullName>
    </recommendedName>
</protein>
<name>A0A1V8SH77_9PEZI</name>
<proteinExistence type="predicted"/>
<sequence length="487" mass="51678">MVVIGVPAKDGHGVPVVDYIAEELSKIHGLTTTRSSFELANWQPAENSIYKSAHLKVGNSSLDVAGSIAYSLPTNGTEISGQLVYYNSSVNLSSIDLRGKIVVRDYTYLSLPTSVFASFSYSVTADVNNQSLYTRPFLTPPNADLLACSLGGAAGYISAFNISRDQLEGYYSGHAGTHWLVPGVFTGAEQYQELREAAAANSTASIRIDATSGTVTVPRLMATLPGLSSDTIVIATHTDGVTYVQENGPAALLKLAEYLAALPLSARAKTIKFAFEASHLAYQRDSDKTLALALDTDYDTANGTTAFVIALEHLGTRAIETSPATNGAAGNVLNYSGLGEPILWGVGEVQVAIDAVVNIATSRNLDSTIVAPGFPPANPAGKVPTYPSMGGLGTYYTNALLPTMSLISGPWSLWAPGFGAEALDYDRLRTQYLAIGDAVLQLSQYSRTELAGNYTRFRHERAAGQATTITINTDDAQFITGPGPVYY</sequence>
<dbReference type="InParanoid" id="A0A1V8SH77"/>
<dbReference type="Proteomes" id="UP000192596">
    <property type="component" value="Unassembled WGS sequence"/>
</dbReference>
<dbReference type="Gene3D" id="3.40.630.10">
    <property type="entry name" value="Zn peptidases"/>
    <property type="match status" value="1"/>
</dbReference>
<evidence type="ECO:0000313" key="1">
    <source>
        <dbReference type="EMBL" id="OQN98495.1"/>
    </source>
</evidence>
<dbReference type="STRING" id="1507870.A0A1V8SH77"/>
<dbReference type="AlphaFoldDB" id="A0A1V8SH77"/>
<comment type="caution">
    <text evidence="1">The sequence shown here is derived from an EMBL/GenBank/DDBJ whole genome shotgun (WGS) entry which is preliminary data.</text>
</comment>
<keyword evidence="2" id="KW-1185">Reference proteome</keyword>
<evidence type="ECO:0008006" key="3">
    <source>
        <dbReference type="Google" id="ProtNLM"/>
    </source>
</evidence>
<gene>
    <name evidence="1" type="ORF">B0A48_15756</name>
</gene>
<reference evidence="2" key="1">
    <citation type="submission" date="2017-03" db="EMBL/GenBank/DDBJ databases">
        <title>Genomes of endolithic fungi from Antarctica.</title>
        <authorList>
            <person name="Coleine C."/>
            <person name="Masonjones S."/>
            <person name="Stajich J.E."/>
        </authorList>
    </citation>
    <scope>NUCLEOTIDE SEQUENCE [LARGE SCALE GENOMIC DNA]</scope>
    <source>
        <strain evidence="2">CCFEE 5527</strain>
    </source>
</reference>
<evidence type="ECO:0000313" key="2">
    <source>
        <dbReference type="Proteomes" id="UP000192596"/>
    </source>
</evidence>
<accession>A0A1V8SH77</accession>
<dbReference type="EMBL" id="NAJO01000045">
    <property type="protein sequence ID" value="OQN98495.1"/>
    <property type="molecule type" value="Genomic_DNA"/>
</dbReference>
<organism evidence="1 2">
    <name type="scientific">Cryoendolithus antarcticus</name>
    <dbReference type="NCBI Taxonomy" id="1507870"/>
    <lineage>
        <taxon>Eukaryota</taxon>
        <taxon>Fungi</taxon>
        <taxon>Dikarya</taxon>
        <taxon>Ascomycota</taxon>
        <taxon>Pezizomycotina</taxon>
        <taxon>Dothideomycetes</taxon>
        <taxon>Dothideomycetidae</taxon>
        <taxon>Cladosporiales</taxon>
        <taxon>Cladosporiaceae</taxon>
        <taxon>Cryoendolithus</taxon>
    </lineage>
</organism>
<dbReference type="OrthoDB" id="4334193at2759"/>